<proteinExistence type="predicted"/>
<keyword evidence="1" id="KW-0472">Membrane</keyword>
<dbReference type="KEGG" id="apac:S7S_16115"/>
<dbReference type="AlphaFoldDB" id="A0A0B4XS89"/>
<organism evidence="3 4">
    <name type="scientific">Isoalcanivorax pacificus W11-5</name>
    <dbReference type="NCBI Taxonomy" id="391936"/>
    <lineage>
        <taxon>Bacteria</taxon>
        <taxon>Pseudomonadati</taxon>
        <taxon>Pseudomonadota</taxon>
        <taxon>Gammaproteobacteria</taxon>
        <taxon>Oceanospirillales</taxon>
        <taxon>Alcanivoracaceae</taxon>
        <taxon>Isoalcanivorax</taxon>
    </lineage>
</organism>
<dbReference type="EMBL" id="CP004387">
    <property type="protein sequence ID" value="AJD49635.1"/>
    <property type="molecule type" value="Genomic_DNA"/>
</dbReference>
<keyword evidence="1" id="KW-1133">Transmembrane helix</keyword>
<evidence type="ECO:0000256" key="1">
    <source>
        <dbReference type="SAM" id="Phobius"/>
    </source>
</evidence>
<dbReference type="InterPro" id="IPR009683">
    <property type="entry name" value="Extensin-like_C"/>
</dbReference>
<reference evidence="3 4" key="1">
    <citation type="journal article" date="2012" name="J. Bacteriol.">
        <title>Genome sequence of an alkane-degrading bacterium, Alcanivorax pacificus type strain W11-5, isolated from deep sea sediment.</title>
        <authorList>
            <person name="Lai Q."/>
            <person name="Shao Z."/>
        </authorList>
    </citation>
    <scope>NUCLEOTIDE SEQUENCE [LARGE SCALE GENOMIC DNA]</scope>
    <source>
        <strain evidence="3 4">W11-5</strain>
    </source>
</reference>
<dbReference type="Proteomes" id="UP000006764">
    <property type="component" value="Chromosome"/>
</dbReference>
<protein>
    <submittedName>
        <fullName evidence="3">Extensin-like protein</fullName>
    </submittedName>
</protein>
<feature type="domain" description="Extensin-like C-terminal" evidence="2">
    <location>
        <begin position="66"/>
        <end position="242"/>
    </location>
</feature>
<gene>
    <name evidence="3" type="ORF">S7S_16115</name>
</gene>
<feature type="transmembrane region" description="Helical" evidence="1">
    <location>
        <begin position="6"/>
        <end position="26"/>
    </location>
</feature>
<dbReference type="HOGENOM" id="CLU_043272_2_0_6"/>
<dbReference type="STRING" id="391936.S7S_16115"/>
<evidence type="ECO:0000313" key="4">
    <source>
        <dbReference type="Proteomes" id="UP000006764"/>
    </source>
</evidence>
<evidence type="ECO:0000313" key="3">
    <source>
        <dbReference type="EMBL" id="AJD49635.1"/>
    </source>
</evidence>
<sequence length="242" mass="27138">MSEHPFHQRVLIPLLLLAVLALTLVWRPWRLLPPAWQPWAPLSISHEMTPVTRWKLMRLRDAPMQACLDVLATAPTGSADYLPLADYTPAPSCPLTNVVRVRSTSVAFNAPFTAHCPMAVAWLMYEQQALQPLARETFGEPVAAVNHFGSFSCRNIYHRANARRSEHAIATALDVAGFRLADGTRLVVLDDWDNHERPQHGEFLRAAHAAACDYFGTVLGPDYNAPHANHFHFGTRGVRYCR</sequence>
<name>A0A0B4XS89_9GAMM</name>
<keyword evidence="4" id="KW-1185">Reference proteome</keyword>
<evidence type="ECO:0000259" key="2">
    <source>
        <dbReference type="Pfam" id="PF06904"/>
    </source>
</evidence>
<dbReference type="RefSeq" id="WP_008733290.1">
    <property type="nucleotide sequence ID" value="NZ_CP004387.1"/>
</dbReference>
<keyword evidence="1" id="KW-0812">Transmembrane</keyword>
<accession>A0A0B4XS89</accession>
<dbReference type="Pfam" id="PF06904">
    <property type="entry name" value="Extensin-like_C"/>
    <property type="match status" value="1"/>
</dbReference>